<evidence type="ECO:0000313" key="4">
    <source>
        <dbReference type="Proteomes" id="UP000076482"/>
    </source>
</evidence>
<accession>A0A164QT27</accession>
<gene>
    <name evidence="3" type="ORF">B4088_0607</name>
</gene>
<organism evidence="3 4">
    <name type="scientific">Bacillus cereus</name>
    <dbReference type="NCBI Taxonomy" id="1396"/>
    <lineage>
        <taxon>Bacteria</taxon>
        <taxon>Bacillati</taxon>
        <taxon>Bacillota</taxon>
        <taxon>Bacilli</taxon>
        <taxon>Bacillales</taxon>
        <taxon>Bacillaceae</taxon>
        <taxon>Bacillus</taxon>
        <taxon>Bacillus cereus group</taxon>
    </lineage>
</organism>
<name>A0A164QT27_BACCE</name>
<evidence type="ECO:0000256" key="1">
    <source>
        <dbReference type="ARBA" id="ARBA00007521"/>
    </source>
</evidence>
<dbReference type="GO" id="GO:0006402">
    <property type="term" value="P:mRNA catabolic process"/>
    <property type="evidence" value="ECO:0007669"/>
    <property type="project" value="TreeGrafter"/>
</dbReference>
<dbReference type="SUPFAM" id="SSF50118">
    <property type="entry name" value="Cell growth inhibitor/plasmid maintenance toxic component"/>
    <property type="match status" value="2"/>
</dbReference>
<dbReference type="PANTHER" id="PTHR33988">
    <property type="entry name" value="ENDORIBONUCLEASE MAZF-RELATED"/>
    <property type="match status" value="1"/>
</dbReference>
<dbReference type="Pfam" id="PF02452">
    <property type="entry name" value="PemK_toxin"/>
    <property type="match status" value="2"/>
</dbReference>
<dbReference type="Proteomes" id="UP000076482">
    <property type="component" value="Unassembled WGS sequence"/>
</dbReference>
<comment type="similarity">
    <text evidence="1">Belongs to the PemK/MazF family.</text>
</comment>
<dbReference type="GO" id="GO:0004521">
    <property type="term" value="F:RNA endonuclease activity"/>
    <property type="evidence" value="ECO:0007669"/>
    <property type="project" value="TreeGrafter"/>
</dbReference>
<reference evidence="3 4" key="1">
    <citation type="submission" date="2015-09" db="EMBL/GenBank/DDBJ databases">
        <title>Bacillus cereus food isolates.</title>
        <authorList>
            <person name="Boekhorst J."/>
        </authorList>
    </citation>
    <scope>NUCLEOTIDE SEQUENCE [LARGE SCALE GENOMIC DNA]</scope>
    <source>
        <strain evidence="3 4">B4088</strain>
    </source>
</reference>
<dbReference type="GO" id="GO:0016075">
    <property type="term" value="P:rRNA catabolic process"/>
    <property type="evidence" value="ECO:0007669"/>
    <property type="project" value="TreeGrafter"/>
</dbReference>
<comment type="caution">
    <text evidence="3">The sequence shown here is derived from an EMBL/GenBank/DDBJ whole genome shotgun (WGS) entry which is preliminary data.</text>
</comment>
<dbReference type="InterPro" id="IPR003477">
    <property type="entry name" value="PemK-like"/>
</dbReference>
<sequence length="215" mass="24460">MRRFKRGQIVKFLQSDTARYAIVIQNNTGNRFAPTLVVVECEAMGVGKEKVTVNKKVYSVDCHKLFTIDKSRVKKIITMVDSKEMKSINQAIVDTYMQPKMRRFVFAKLGHEDLLGSEQTKDRPVLLLEEFEKDGQEAALVALMTSKKNKNKLDTHIVFEKGEGGLEEKSVCMFEQIKLISKKQIVREIGVCPMQRMQQTMRAFAVSVGVKKPAV</sequence>
<dbReference type="GO" id="GO:0003677">
    <property type="term" value="F:DNA binding"/>
    <property type="evidence" value="ECO:0007669"/>
    <property type="project" value="InterPro"/>
</dbReference>
<dbReference type="InterPro" id="IPR011067">
    <property type="entry name" value="Plasmid_toxin/cell-grow_inhib"/>
</dbReference>
<dbReference type="RefSeq" id="WP_063259828.1">
    <property type="nucleotide sequence ID" value="NZ_LJKE01000015.1"/>
</dbReference>
<evidence type="ECO:0000313" key="3">
    <source>
        <dbReference type="EMBL" id="KZD72146.1"/>
    </source>
</evidence>
<evidence type="ECO:0008006" key="5">
    <source>
        <dbReference type="Google" id="ProtNLM"/>
    </source>
</evidence>
<proteinExistence type="inferred from homology"/>
<dbReference type="PATRIC" id="fig|1396.535.peg.4360"/>
<keyword evidence="2" id="KW-1277">Toxin-antitoxin system</keyword>
<evidence type="ECO:0000256" key="2">
    <source>
        <dbReference type="ARBA" id="ARBA00022649"/>
    </source>
</evidence>
<dbReference type="EMBL" id="LJKE01000015">
    <property type="protein sequence ID" value="KZD72146.1"/>
    <property type="molecule type" value="Genomic_DNA"/>
</dbReference>
<dbReference type="Gene3D" id="2.30.30.110">
    <property type="match status" value="2"/>
</dbReference>
<protein>
    <recommendedName>
        <fullName evidence="5">Type II toxin-antitoxin system PemK/MazF family toxin</fullName>
    </recommendedName>
</protein>
<dbReference type="AlphaFoldDB" id="A0A164QT27"/>